<protein>
    <recommendedName>
        <fullName evidence="3">DUF2946 domain-containing protein</fullName>
    </recommendedName>
</protein>
<proteinExistence type="predicted"/>
<comment type="caution">
    <text evidence="1">The sequence shown here is derived from an EMBL/GenBank/DDBJ whole genome shotgun (WGS) entry which is preliminary data.</text>
</comment>
<evidence type="ECO:0000313" key="2">
    <source>
        <dbReference type="Proteomes" id="UP000735592"/>
    </source>
</evidence>
<organism evidence="1 2">
    <name type="scientific">Pseudoduganella danionis</name>
    <dbReference type="NCBI Taxonomy" id="1890295"/>
    <lineage>
        <taxon>Bacteria</taxon>
        <taxon>Pseudomonadati</taxon>
        <taxon>Pseudomonadota</taxon>
        <taxon>Betaproteobacteria</taxon>
        <taxon>Burkholderiales</taxon>
        <taxon>Oxalobacteraceae</taxon>
        <taxon>Telluria group</taxon>
        <taxon>Pseudoduganella</taxon>
    </lineage>
</organism>
<sequence>MVAGIQSGWWKAARERGYWRSAVSLLAALSFLLLVSASVTHVHKSSATIHDCAVCAVVADKLADTPVPPVLAPAHQPPCFPLPAARASLLIASNVRWLPPGRGPPSASV</sequence>
<keyword evidence="2" id="KW-1185">Reference proteome</keyword>
<dbReference type="RefSeq" id="WP_155435841.1">
    <property type="nucleotide sequence ID" value="NZ_JBHLXK010000006.1"/>
</dbReference>
<evidence type="ECO:0008006" key="3">
    <source>
        <dbReference type="Google" id="ProtNLM"/>
    </source>
</evidence>
<name>A0ABW9SS91_9BURK</name>
<accession>A0ABW9SS91</accession>
<dbReference type="Proteomes" id="UP000735592">
    <property type="component" value="Unassembled WGS sequence"/>
</dbReference>
<dbReference type="EMBL" id="WNKW01000005">
    <property type="protein sequence ID" value="MTW34461.1"/>
    <property type="molecule type" value="Genomic_DNA"/>
</dbReference>
<gene>
    <name evidence="1" type="ORF">GM655_16765</name>
</gene>
<reference evidence="1 2" key="1">
    <citation type="submission" date="2019-11" db="EMBL/GenBank/DDBJ databases">
        <title>Type strains purchased from KCTC, JCM and DSMZ.</title>
        <authorList>
            <person name="Lu H."/>
        </authorList>
    </citation>
    <scope>NUCLEOTIDE SEQUENCE [LARGE SCALE GENOMIC DNA]</scope>
    <source>
        <strain evidence="1 2">DSM 103461</strain>
    </source>
</reference>
<evidence type="ECO:0000313" key="1">
    <source>
        <dbReference type="EMBL" id="MTW34461.1"/>
    </source>
</evidence>